<dbReference type="EMBL" id="OU893340">
    <property type="protein sequence ID" value="CAH0766553.1"/>
    <property type="molecule type" value="Genomic_DNA"/>
</dbReference>
<feature type="transmembrane region" description="Helical" evidence="6">
    <location>
        <begin position="336"/>
        <end position="356"/>
    </location>
</feature>
<feature type="transmembrane region" description="Helical" evidence="6">
    <location>
        <begin position="295"/>
        <end position="315"/>
    </location>
</feature>
<proteinExistence type="inferred from homology"/>
<evidence type="ECO:0000256" key="5">
    <source>
        <dbReference type="ARBA" id="ARBA00038268"/>
    </source>
</evidence>
<evidence type="ECO:0008006" key="9">
    <source>
        <dbReference type="Google" id="ProtNLM"/>
    </source>
</evidence>
<dbReference type="Proteomes" id="UP001153714">
    <property type="component" value="Chromosome 9"/>
</dbReference>
<evidence type="ECO:0000256" key="4">
    <source>
        <dbReference type="ARBA" id="ARBA00023136"/>
    </source>
</evidence>
<feature type="transmembrane region" description="Helical" evidence="6">
    <location>
        <begin position="376"/>
        <end position="396"/>
    </location>
</feature>
<dbReference type="AlphaFoldDB" id="A0A9P0G3C5"/>
<evidence type="ECO:0000313" key="7">
    <source>
        <dbReference type="EMBL" id="CAH0766553.1"/>
    </source>
</evidence>
<comment type="subcellular location">
    <subcellularLocation>
        <location evidence="1">Membrane</location>
        <topology evidence="1">Multi-pass membrane protein</topology>
    </subcellularLocation>
</comment>
<dbReference type="GO" id="GO:0016409">
    <property type="term" value="F:palmitoyltransferase activity"/>
    <property type="evidence" value="ECO:0007669"/>
    <property type="project" value="TreeGrafter"/>
</dbReference>
<feature type="transmembrane region" description="Helical" evidence="6">
    <location>
        <begin position="63"/>
        <end position="85"/>
    </location>
</feature>
<evidence type="ECO:0000256" key="6">
    <source>
        <dbReference type="SAM" id="Phobius"/>
    </source>
</evidence>
<dbReference type="InterPro" id="IPR004299">
    <property type="entry name" value="MBOAT_fam"/>
</dbReference>
<reference evidence="7" key="2">
    <citation type="submission" date="2022-10" db="EMBL/GenBank/DDBJ databases">
        <authorList>
            <consortium name="ENA_rothamsted_submissions"/>
            <consortium name="culmorum"/>
            <person name="King R."/>
        </authorList>
    </citation>
    <scope>NUCLEOTIDE SEQUENCE</scope>
</reference>
<dbReference type="Pfam" id="PF03062">
    <property type="entry name" value="MBOAT"/>
    <property type="match status" value="1"/>
</dbReference>
<dbReference type="PANTHER" id="PTHR13285:SF18">
    <property type="entry name" value="PROTEIN-CYSTEINE N-PALMITOYLTRANSFERASE RASP"/>
    <property type="match status" value="1"/>
</dbReference>
<comment type="similarity">
    <text evidence="5">Belongs to the membrane-bound acyltransferase family. HHAT subfamily.</text>
</comment>
<feature type="transmembrane region" description="Helical" evidence="6">
    <location>
        <begin position="147"/>
        <end position="173"/>
    </location>
</feature>
<evidence type="ECO:0000256" key="3">
    <source>
        <dbReference type="ARBA" id="ARBA00022989"/>
    </source>
</evidence>
<organism evidence="7 8">
    <name type="scientific">Diatraea saccharalis</name>
    <name type="common">sugarcane borer</name>
    <dbReference type="NCBI Taxonomy" id="40085"/>
    <lineage>
        <taxon>Eukaryota</taxon>
        <taxon>Metazoa</taxon>
        <taxon>Ecdysozoa</taxon>
        <taxon>Arthropoda</taxon>
        <taxon>Hexapoda</taxon>
        <taxon>Insecta</taxon>
        <taxon>Pterygota</taxon>
        <taxon>Neoptera</taxon>
        <taxon>Endopterygota</taxon>
        <taxon>Lepidoptera</taxon>
        <taxon>Glossata</taxon>
        <taxon>Ditrysia</taxon>
        <taxon>Pyraloidea</taxon>
        <taxon>Crambidae</taxon>
        <taxon>Crambinae</taxon>
        <taxon>Diatraea</taxon>
    </lineage>
</organism>
<evidence type="ECO:0000256" key="1">
    <source>
        <dbReference type="ARBA" id="ARBA00004141"/>
    </source>
</evidence>
<dbReference type="PANTHER" id="PTHR13285">
    <property type="entry name" value="ACYLTRANSFERASE"/>
    <property type="match status" value="1"/>
</dbReference>
<keyword evidence="8" id="KW-1185">Reference proteome</keyword>
<feature type="transmembrane region" description="Helical" evidence="6">
    <location>
        <begin position="105"/>
        <end position="127"/>
    </location>
</feature>
<feature type="transmembrane region" description="Helical" evidence="6">
    <location>
        <begin position="27"/>
        <end position="43"/>
    </location>
</feature>
<dbReference type="GO" id="GO:0005783">
    <property type="term" value="C:endoplasmic reticulum"/>
    <property type="evidence" value="ECO:0007669"/>
    <property type="project" value="TreeGrafter"/>
</dbReference>
<dbReference type="InterPro" id="IPR051085">
    <property type="entry name" value="MB_O-acyltransferase"/>
</dbReference>
<evidence type="ECO:0000313" key="8">
    <source>
        <dbReference type="Proteomes" id="UP001153714"/>
    </source>
</evidence>
<evidence type="ECO:0000256" key="2">
    <source>
        <dbReference type="ARBA" id="ARBA00022692"/>
    </source>
</evidence>
<accession>A0A9P0G3C5</accession>
<gene>
    <name evidence="7" type="ORF">DIATSA_LOCUS13731</name>
</gene>
<sequence length="408" mass="47851">MGYKQLIIILAQPIIFAAIIFFGGGKICVWTASTILLISYNSLKYRYFFWYYLDREDLHDEEVYLILFTIAWIKLRCVSFLIDYIDQQEKLEKNKIKVDTAFTKLIVDMFSYVLYTPLLYIGPIILYEEFEKSFSSNNTNLKLKLRRFLWDMILFALYTFLLDCAFHFVYFLAMQSDIEAIKKLPTIALCGGGLWMGLEFHLKYVISYGTTTAFARLDNLDPPPTPRCIARVHVYSQMWRYFDVGLYRFLVKYIYRPALETMTTHFKLSRIVNKLCASFLTFVFIFMWHGTIWNIFVWSVLNYLGITLEQFGKILSQTNYYQLFKVNILKSDETETRFLALLCTPLLALSAISNFYLFGGSSVGNIYFECFMHPTFFNTMLISISLYCCCHVSMALQDVSSRTDKKTN</sequence>
<keyword evidence="4 6" id="KW-0472">Membrane</keyword>
<dbReference type="OrthoDB" id="420606at2759"/>
<keyword evidence="3 6" id="KW-1133">Transmembrane helix</keyword>
<name>A0A9P0G3C5_9NEOP</name>
<feature type="transmembrane region" description="Helical" evidence="6">
    <location>
        <begin position="271"/>
        <end position="289"/>
    </location>
</feature>
<keyword evidence="2 6" id="KW-0812">Transmembrane</keyword>
<feature type="transmembrane region" description="Helical" evidence="6">
    <location>
        <begin position="6"/>
        <end position="22"/>
    </location>
</feature>
<dbReference type="GO" id="GO:0016020">
    <property type="term" value="C:membrane"/>
    <property type="evidence" value="ECO:0007669"/>
    <property type="project" value="UniProtKB-SubCell"/>
</dbReference>
<protein>
    <recommendedName>
        <fullName evidence="9">Protein-cysteine N-palmitoyltransferase Rasp</fullName>
    </recommendedName>
</protein>
<reference evidence="7" key="1">
    <citation type="submission" date="2021-12" db="EMBL/GenBank/DDBJ databases">
        <authorList>
            <person name="King R."/>
        </authorList>
    </citation>
    <scope>NUCLEOTIDE SEQUENCE</scope>
</reference>